<dbReference type="GO" id="GO:0004467">
    <property type="term" value="F:long-chain fatty acid-CoA ligase activity"/>
    <property type="evidence" value="ECO:0007669"/>
    <property type="project" value="TreeGrafter"/>
</dbReference>
<evidence type="ECO:0000313" key="4">
    <source>
        <dbReference type="EMBL" id="GAF76957.1"/>
    </source>
</evidence>
<dbReference type="Gene3D" id="3.40.50.12780">
    <property type="entry name" value="N-terminal domain of ligase-like"/>
    <property type="match status" value="1"/>
</dbReference>
<evidence type="ECO:0000256" key="2">
    <source>
        <dbReference type="ARBA" id="ARBA00022832"/>
    </source>
</evidence>
<dbReference type="GO" id="GO:0016020">
    <property type="term" value="C:membrane"/>
    <property type="evidence" value="ECO:0007669"/>
    <property type="project" value="TreeGrafter"/>
</dbReference>
<proteinExistence type="predicted"/>
<keyword evidence="2" id="KW-0276">Fatty acid metabolism</keyword>
<dbReference type="PANTHER" id="PTHR43272:SF32">
    <property type="entry name" value="AMP-DEPENDENT SYNTHETASE_LIGASE DOMAIN-CONTAINING PROTEIN"/>
    <property type="match status" value="1"/>
</dbReference>
<sequence length="174" mass="19986">IDSKQWLHTGDLGKIDEEGYITITGRIKELFKTSGGKYVSPIPIEQSLVSHQLIDMAIVIAEGKKFTSCLLFPNLETLGSYKSTTGYAHMEDKEFLDSTFVRNEMKKLLAKTNKDLNHWEQIRKYKIVASALTIDAGELTPTMKIRRHVVEKQYTSVIEKMYTEKEEVETEEHE</sequence>
<dbReference type="PANTHER" id="PTHR43272">
    <property type="entry name" value="LONG-CHAIN-FATTY-ACID--COA LIGASE"/>
    <property type="match status" value="1"/>
</dbReference>
<reference evidence="4" key="1">
    <citation type="journal article" date="2014" name="Front. Microbiol.">
        <title>High frequency of phylogenetically diverse reductive dehalogenase-homologous genes in deep subseafloor sedimentary metagenomes.</title>
        <authorList>
            <person name="Kawai M."/>
            <person name="Futagami T."/>
            <person name="Toyoda A."/>
            <person name="Takaki Y."/>
            <person name="Nishi S."/>
            <person name="Hori S."/>
            <person name="Arai W."/>
            <person name="Tsubouchi T."/>
            <person name="Morono Y."/>
            <person name="Uchiyama I."/>
            <person name="Ito T."/>
            <person name="Fujiyama A."/>
            <person name="Inagaki F."/>
            <person name="Takami H."/>
        </authorList>
    </citation>
    <scope>NUCLEOTIDE SEQUENCE</scope>
    <source>
        <strain evidence="4">Expedition CK06-06</strain>
    </source>
</reference>
<evidence type="ECO:0000256" key="3">
    <source>
        <dbReference type="ARBA" id="ARBA00023098"/>
    </source>
</evidence>
<dbReference type="AlphaFoldDB" id="X0SM79"/>
<feature type="non-terminal residue" evidence="4">
    <location>
        <position position="1"/>
    </location>
</feature>
<organism evidence="4">
    <name type="scientific">marine sediment metagenome</name>
    <dbReference type="NCBI Taxonomy" id="412755"/>
    <lineage>
        <taxon>unclassified sequences</taxon>
        <taxon>metagenomes</taxon>
        <taxon>ecological metagenomes</taxon>
    </lineage>
</organism>
<protein>
    <submittedName>
        <fullName evidence="4">Uncharacterized protein</fullName>
    </submittedName>
</protein>
<dbReference type="InterPro" id="IPR042099">
    <property type="entry name" value="ANL_N_sf"/>
</dbReference>
<comment type="caution">
    <text evidence="4">The sequence shown here is derived from an EMBL/GenBank/DDBJ whole genome shotgun (WGS) entry which is preliminary data.</text>
</comment>
<accession>X0SM79</accession>
<dbReference type="EMBL" id="BARS01009602">
    <property type="protein sequence ID" value="GAF76957.1"/>
    <property type="molecule type" value="Genomic_DNA"/>
</dbReference>
<evidence type="ECO:0000256" key="1">
    <source>
        <dbReference type="ARBA" id="ARBA00022598"/>
    </source>
</evidence>
<name>X0SM79_9ZZZZ</name>
<keyword evidence="3" id="KW-0443">Lipid metabolism</keyword>
<dbReference type="Pfam" id="PF23562">
    <property type="entry name" value="AMP-binding_C_3"/>
    <property type="match status" value="1"/>
</dbReference>
<dbReference type="GO" id="GO:0005783">
    <property type="term" value="C:endoplasmic reticulum"/>
    <property type="evidence" value="ECO:0007669"/>
    <property type="project" value="TreeGrafter"/>
</dbReference>
<keyword evidence="1" id="KW-0436">Ligase</keyword>
<dbReference type="SUPFAM" id="SSF56801">
    <property type="entry name" value="Acetyl-CoA synthetase-like"/>
    <property type="match status" value="1"/>
</dbReference>
<gene>
    <name evidence="4" type="ORF">S01H1_18021</name>
</gene>